<protein>
    <submittedName>
        <fullName evidence="1">Uncharacterized protein</fullName>
    </submittedName>
</protein>
<sequence length="98" mass="11200">MTVVPFEDLLLRWVKLHPWVAGLSDRDAQMPSRCDWHDIALAEDSFELAPIREHGTIDPAVVVLPTVNFFRALASMSSSQAHIDAWHDSRQFEGLQFR</sequence>
<dbReference type="RefSeq" id="WP_171577826.1">
    <property type="nucleotide sequence ID" value="NZ_JAAVLX010000001.1"/>
</dbReference>
<evidence type="ECO:0000313" key="2">
    <source>
        <dbReference type="Proteomes" id="UP000544122"/>
    </source>
</evidence>
<dbReference type="EMBL" id="JAAVLX010000001">
    <property type="protein sequence ID" value="NOJ38551.1"/>
    <property type="molecule type" value="Genomic_DNA"/>
</dbReference>
<comment type="caution">
    <text evidence="1">The sequence shown here is derived from an EMBL/GenBank/DDBJ whole genome shotgun (WGS) entry which is preliminary data.</text>
</comment>
<gene>
    <name evidence="1" type="ORF">HCN58_02805</name>
</gene>
<dbReference type="Proteomes" id="UP000544122">
    <property type="component" value="Unassembled WGS sequence"/>
</dbReference>
<organism evidence="1 2">
    <name type="scientific">Bradyrhizobium australiense</name>
    <dbReference type="NCBI Taxonomy" id="2721161"/>
    <lineage>
        <taxon>Bacteria</taxon>
        <taxon>Pseudomonadati</taxon>
        <taxon>Pseudomonadota</taxon>
        <taxon>Alphaproteobacteria</taxon>
        <taxon>Hyphomicrobiales</taxon>
        <taxon>Nitrobacteraceae</taxon>
        <taxon>Bradyrhizobium</taxon>
    </lineage>
</organism>
<dbReference type="AlphaFoldDB" id="A0A7Y4LTZ3"/>
<reference evidence="1 2" key="1">
    <citation type="submission" date="2020-03" db="EMBL/GenBank/DDBJ databases">
        <title>Bradyrhizobium diversity isolated from nodules of Indigofera sp.</title>
        <authorList>
            <person name="Klepa M."/>
            <person name="Helene L."/>
            <person name="Hungria M."/>
        </authorList>
    </citation>
    <scope>NUCLEOTIDE SEQUENCE [LARGE SCALE GENOMIC DNA]</scope>
    <source>
        <strain evidence="1 2">WSM 1791</strain>
    </source>
</reference>
<evidence type="ECO:0000313" key="1">
    <source>
        <dbReference type="EMBL" id="NOJ38551.1"/>
    </source>
</evidence>
<proteinExistence type="predicted"/>
<name>A0A7Y4LTZ3_9BRAD</name>
<keyword evidence="2" id="KW-1185">Reference proteome</keyword>
<accession>A0A7Y4LTZ3</accession>